<comment type="caution">
    <text evidence="1">The sequence shown here is derived from an EMBL/GenBank/DDBJ whole genome shotgun (WGS) entry which is preliminary data.</text>
</comment>
<sequence>MFNSSLKKENIERLENSVKVYDGVISTTKDNSMKLLDIRLKAVKLIGIIERYINTIANTPKTFEKEFADINFIVNSFNNELNKLGEESGKVEKVSGSVAGAGVAAGIGVTAFAPTAAMAIATTFGTASTGAAIASLSGAAATNAALAWLGGGALVAGGGGMAAGNALLALAGPVGWAIGGGALIGSGIFASSKNKKIAEEAYKKALEVEEMTRKFKRTNTEIQEIHSLTVEHGKGINKIYEKLKKTSKTDFNLFNDDEKFELGSLVNNTKSFAKLLNRVVS</sequence>
<reference evidence="1 2" key="1">
    <citation type="submission" date="2016-05" db="EMBL/GenBank/DDBJ databases">
        <title>Microbial solvent formation.</title>
        <authorList>
            <person name="Poehlein A."/>
            <person name="Montoya Solano J.D."/>
            <person name="Flitsch S."/>
            <person name="Krabben P."/>
            <person name="Duerre P."/>
            <person name="Daniel R."/>
        </authorList>
    </citation>
    <scope>NUCLEOTIDE SEQUENCE [LARGE SCALE GENOMIC DNA]</scope>
    <source>
        <strain evidence="1 2">DSM 53</strain>
    </source>
</reference>
<name>A0A1S8S472_CLOBE</name>
<accession>A0A1S8S472</accession>
<dbReference type="EMBL" id="LZZI01000054">
    <property type="protein sequence ID" value="OOM60276.1"/>
    <property type="molecule type" value="Genomic_DNA"/>
</dbReference>
<proteinExistence type="predicted"/>
<gene>
    <name evidence="1" type="ORF">CLBCK_29750</name>
</gene>
<evidence type="ECO:0000313" key="1">
    <source>
        <dbReference type="EMBL" id="OOM60276.1"/>
    </source>
</evidence>
<dbReference type="Proteomes" id="UP000190973">
    <property type="component" value="Unassembled WGS sequence"/>
</dbReference>
<protein>
    <submittedName>
        <fullName evidence="1">Uncharacterized protein</fullName>
    </submittedName>
</protein>
<evidence type="ECO:0000313" key="2">
    <source>
        <dbReference type="Proteomes" id="UP000190973"/>
    </source>
</evidence>
<organism evidence="1 2">
    <name type="scientific">Clostridium beijerinckii</name>
    <name type="common">Clostridium MP</name>
    <dbReference type="NCBI Taxonomy" id="1520"/>
    <lineage>
        <taxon>Bacteria</taxon>
        <taxon>Bacillati</taxon>
        <taxon>Bacillota</taxon>
        <taxon>Clostridia</taxon>
        <taxon>Eubacteriales</taxon>
        <taxon>Clostridiaceae</taxon>
        <taxon>Clostridium</taxon>
    </lineage>
</organism>
<dbReference type="RefSeq" id="WP_139356964.1">
    <property type="nucleotide sequence ID" value="NZ_JABTAE010000001.1"/>
</dbReference>
<dbReference type="AlphaFoldDB" id="A0A1S8S472"/>